<dbReference type="InterPro" id="IPR027417">
    <property type="entry name" value="P-loop_NTPase"/>
</dbReference>
<dbReference type="InterPro" id="IPR013641">
    <property type="entry name" value="KTI12/PSTK"/>
</dbReference>
<dbReference type="GeneID" id="129332229"/>
<dbReference type="GO" id="GO:0000049">
    <property type="term" value="F:tRNA binding"/>
    <property type="evidence" value="ECO:0007669"/>
    <property type="project" value="TreeGrafter"/>
</dbReference>
<keyword evidence="4" id="KW-0418">Kinase</keyword>
<gene>
    <name evidence="4" type="primary">PSTK</name>
</gene>
<sequence length="359" mass="41264">MTQELENASTWPVGLCVFCGLPAAGKTTIARALSESLRKQKGWLCVHLAYDDLMPLEAFSQSETSVVQEGRQPLASYWKLYRHVLLQYLEHFLQALIEGCRYLPPPKGTEGTWKKFVCCLKEQGVLSLGPEAPAPCQHLINTTTLQPVYFILDDNFYYRSMRYEVYQLARKYSLGFCELFLDCSVEVCLQRNCQRTQPLPEETICAMVQKLEIPNSEKYAWEKNSLILKSTKYTSEDNLRVLNLLSATLENPLKPLEENTEHKEVDRALCAASFLHQADQAVRRTVSQTMKNAKDNNLTPSKMKSLAQELNKLKVEFLEDLKHQYNEKKQCYSENTLAMNTSLFHQQTNDTAKKYFLCK</sequence>
<proteinExistence type="predicted"/>
<dbReference type="PANTHER" id="PTHR20873:SF0">
    <property type="entry name" value="L-SERYL-TRNA(SEC) KINASE"/>
    <property type="match status" value="1"/>
</dbReference>
<dbReference type="Gene3D" id="3.40.50.300">
    <property type="entry name" value="P-loop containing nucleotide triphosphate hydrolases"/>
    <property type="match status" value="1"/>
</dbReference>
<dbReference type="GO" id="GO:0016301">
    <property type="term" value="F:kinase activity"/>
    <property type="evidence" value="ECO:0007669"/>
    <property type="project" value="UniProtKB-KW"/>
</dbReference>
<reference evidence="4" key="1">
    <citation type="submission" date="2025-08" db="UniProtKB">
        <authorList>
            <consortium name="RefSeq"/>
        </authorList>
    </citation>
    <scope>IDENTIFICATION</scope>
    <source>
        <tissue evidence="4">Blood</tissue>
    </source>
</reference>
<dbReference type="Pfam" id="PF08433">
    <property type="entry name" value="KTI12"/>
    <property type="match status" value="2"/>
</dbReference>
<dbReference type="RefSeq" id="XP_054839161.1">
    <property type="nucleotide sequence ID" value="XM_054983186.1"/>
</dbReference>
<dbReference type="SUPFAM" id="SSF52540">
    <property type="entry name" value="P-loop containing nucleoside triphosphate hydrolases"/>
    <property type="match status" value="1"/>
</dbReference>
<accession>A0AA97L1X9</accession>
<dbReference type="Proteomes" id="UP001190640">
    <property type="component" value="Chromosome 6"/>
</dbReference>
<dbReference type="NCBIfam" id="TIGR03575">
    <property type="entry name" value="selen_PSTK_euk"/>
    <property type="match status" value="1"/>
</dbReference>
<dbReference type="PANTHER" id="PTHR20873">
    <property type="entry name" value="L-SERYL-TRNA(SEC) KINASE"/>
    <property type="match status" value="1"/>
</dbReference>
<keyword evidence="3" id="KW-1185">Reference proteome</keyword>
<keyword evidence="2" id="KW-0067">ATP-binding</keyword>
<evidence type="ECO:0000256" key="1">
    <source>
        <dbReference type="ARBA" id="ARBA00022741"/>
    </source>
</evidence>
<protein>
    <submittedName>
        <fullName evidence="4">L-seryl-tRNA(Sec) kinase</fullName>
    </submittedName>
</protein>
<evidence type="ECO:0000313" key="4">
    <source>
        <dbReference type="RefSeq" id="XP_054839161.1"/>
    </source>
</evidence>
<dbReference type="CTD" id="118672"/>
<keyword evidence="4" id="KW-0808">Transferase</keyword>
<dbReference type="InterPro" id="IPR052648">
    <property type="entry name" value="Ser-tRNA(Sec)_kinase"/>
</dbReference>
<dbReference type="AlphaFoldDB" id="A0AA97L1X9"/>
<evidence type="ECO:0000256" key="2">
    <source>
        <dbReference type="ARBA" id="ARBA00022840"/>
    </source>
</evidence>
<organism evidence="3 4">
    <name type="scientific">Eublepharis macularius</name>
    <name type="common">Leopard gecko</name>
    <name type="synonym">Cyrtodactylus macularius</name>
    <dbReference type="NCBI Taxonomy" id="481883"/>
    <lineage>
        <taxon>Eukaryota</taxon>
        <taxon>Metazoa</taxon>
        <taxon>Chordata</taxon>
        <taxon>Craniata</taxon>
        <taxon>Vertebrata</taxon>
        <taxon>Euteleostomi</taxon>
        <taxon>Lepidosauria</taxon>
        <taxon>Squamata</taxon>
        <taxon>Bifurcata</taxon>
        <taxon>Gekkota</taxon>
        <taxon>Eublepharidae</taxon>
        <taxon>Eublepharinae</taxon>
        <taxon>Eublepharis</taxon>
    </lineage>
</organism>
<dbReference type="KEGG" id="emc:129332229"/>
<name>A0AA97L1X9_EUBMA</name>
<dbReference type="InterPro" id="IPR020028">
    <property type="entry name" value="L-seryl-tRNA_Sec_kinase_euk"/>
</dbReference>
<evidence type="ECO:0000313" key="3">
    <source>
        <dbReference type="Proteomes" id="UP001190640"/>
    </source>
</evidence>
<keyword evidence="1" id="KW-0547">Nucleotide-binding</keyword>
<dbReference type="GO" id="GO:0005524">
    <property type="term" value="F:ATP binding"/>
    <property type="evidence" value="ECO:0007669"/>
    <property type="project" value="UniProtKB-KW"/>
</dbReference>